<dbReference type="GO" id="GO:0005829">
    <property type="term" value="C:cytosol"/>
    <property type="evidence" value="ECO:0007669"/>
    <property type="project" value="TreeGrafter"/>
</dbReference>
<evidence type="ECO:0000256" key="1">
    <source>
        <dbReference type="ARBA" id="ARBA00002169"/>
    </source>
</evidence>
<dbReference type="Proteomes" id="UP000286921">
    <property type="component" value="Unassembled WGS sequence"/>
</dbReference>
<dbReference type="PANTHER" id="PTHR10728:SF33">
    <property type="entry name" value="LYSOPHOSPHOLIPASE 1-RELATED"/>
    <property type="match status" value="1"/>
</dbReference>
<keyword evidence="5" id="KW-0732">Signal</keyword>
<comment type="caution">
    <text evidence="16">The sequence shown here is derived from an EMBL/GenBank/DDBJ whole genome shotgun (WGS) entry which is preliminary data.</text>
</comment>
<evidence type="ECO:0000256" key="3">
    <source>
        <dbReference type="ARBA" id="ARBA00008780"/>
    </source>
</evidence>
<feature type="transmembrane region" description="Helical" evidence="13">
    <location>
        <begin position="369"/>
        <end position="389"/>
    </location>
</feature>
<dbReference type="PROSITE" id="PS50850">
    <property type="entry name" value="MFS"/>
    <property type="match status" value="1"/>
</dbReference>
<dbReference type="AlphaFoldDB" id="A0A401KRI5"/>
<keyword evidence="8 11" id="KW-0443">Lipid metabolism</keyword>
<feature type="transmembrane region" description="Helical" evidence="13">
    <location>
        <begin position="158"/>
        <end position="183"/>
    </location>
</feature>
<dbReference type="Gene3D" id="3.40.1090.10">
    <property type="entry name" value="Cytosolic phospholipase A2 catalytic domain"/>
    <property type="match status" value="1"/>
</dbReference>
<feature type="transmembrane region" description="Helical" evidence="13">
    <location>
        <begin position="535"/>
        <end position="554"/>
    </location>
</feature>
<dbReference type="EMBL" id="BDHI01000014">
    <property type="protein sequence ID" value="GCB21906.1"/>
    <property type="molecule type" value="Genomic_DNA"/>
</dbReference>
<proteinExistence type="inferred from homology"/>
<evidence type="ECO:0000256" key="2">
    <source>
        <dbReference type="ARBA" id="ARBA00004141"/>
    </source>
</evidence>
<evidence type="ECO:0000259" key="15">
    <source>
        <dbReference type="PROSITE" id="PS51210"/>
    </source>
</evidence>
<dbReference type="GO" id="GO:0016020">
    <property type="term" value="C:membrane"/>
    <property type="evidence" value="ECO:0007669"/>
    <property type="project" value="UniProtKB-SubCell"/>
</dbReference>
<dbReference type="SMART" id="SM00022">
    <property type="entry name" value="PLAc"/>
    <property type="match status" value="1"/>
</dbReference>
<dbReference type="SUPFAM" id="SSF52151">
    <property type="entry name" value="FabD/lysophospholipase-like"/>
    <property type="match status" value="1"/>
</dbReference>
<dbReference type="STRING" id="105351.A0A401KRI5"/>
<keyword evidence="7 11" id="KW-0442">Lipid degradation</keyword>
<feature type="transmembrane region" description="Helical" evidence="13">
    <location>
        <begin position="325"/>
        <end position="348"/>
    </location>
</feature>
<reference evidence="16 17" key="1">
    <citation type="submission" date="2016-09" db="EMBL/GenBank/DDBJ databases">
        <title>Aspergillus awamori IFM 58123T.</title>
        <authorList>
            <person name="Kusuya Y."/>
            <person name="Shimizu M."/>
            <person name="Takahashi H."/>
            <person name="Yaguchi T."/>
        </authorList>
    </citation>
    <scope>NUCLEOTIDE SEQUENCE [LARGE SCALE GENOMIC DNA]</scope>
    <source>
        <strain evidence="16 17">IFM 58123</strain>
    </source>
</reference>
<evidence type="ECO:0000256" key="5">
    <source>
        <dbReference type="ARBA" id="ARBA00022729"/>
    </source>
</evidence>
<comment type="catalytic activity">
    <reaction evidence="10 12">
        <text>a 1-acyl-sn-glycero-3-phosphocholine + H2O = sn-glycerol 3-phosphocholine + a fatty acid + H(+)</text>
        <dbReference type="Rhea" id="RHEA:15177"/>
        <dbReference type="ChEBI" id="CHEBI:15377"/>
        <dbReference type="ChEBI" id="CHEBI:15378"/>
        <dbReference type="ChEBI" id="CHEBI:16870"/>
        <dbReference type="ChEBI" id="CHEBI:28868"/>
        <dbReference type="ChEBI" id="CHEBI:58168"/>
        <dbReference type="EC" id="3.1.1.5"/>
    </reaction>
</comment>
<dbReference type="GO" id="GO:0022857">
    <property type="term" value="F:transmembrane transporter activity"/>
    <property type="evidence" value="ECO:0007669"/>
    <property type="project" value="InterPro"/>
</dbReference>
<keyword evidence="13" id="KW-1133">Transmembrane helix</keyword>
<keyword evidence="6 11" id="KW-0378">Hydrolase</keyword>
<evidence type="ECO:0000313" key="16">
    <source>
        <dbReference type="EMBL" id="GCB21906.1"/>
    </source>
</evidence>
<evidence type="ECO:0000256" key="12">
    <source>
        <dbReference type="RuleBase" id="RU362103"/>
    </source>
</evidence>
<dbReference type="GO" id="GO:0046475">
    <property type="term" value="P:glycerophospholipid catabolic process"/>
    <property type="evidence" value="ECO:0007669"/>
    <property type="project" value="TreeGrafter"/>
</dbReference>
<evidence type="ECO:0000313" key="17">
    <source>
        <dbReference type="Proteomes" id="UP000286921"/>
    </source>
</evidence>
<dbReference type="InterPro" id="IPR002642">
    <property type="entry name" value="LysoPLipase_cat_dom"/>
</dbReference>
<keyword evidence="13" id="KW-0812">Transmembrane</keyword>
<feature type="transmembrane region" description="Helical" evidence="13">
    <location>
        <begin position="431"/>
        <end position="452"/>
    </location>
</feature>
<dbReference type="SUPFAM" id="SSF103473">
    <property type="entry name" value="MFS general substrate transporter"/>
    <property type="match status" value="1"/>
</dbReference>
<dbReference type="InterPro" id="IPR036259">
    <property type="entry name" value="MFS_trans_sf"/>
</dbReference>
<feature type="transmembrane region" description="Helical" evidence="13">
    <location>
        <begin position="71"/>
        <end position="92"/>
    </location>
</feature>
<dbReference type="GO" id="GO:0004622">
    <property type="term" value="F:phosphatidylcholine lysophospholipase activity"/>
    <property type="evidence" value="ECO:0007669"/>
    <property type="project" value="UniProtKB-EC"/>
</dbReference>
<dbReference type="InterPro" id="IPR020846">
    <property type="entry name" value="MFS_dom"/>
</dbReference>
<dbReference type="InterPro" id="IPR016035">
    <property type="entry name" value="Acyl_Trfase/lysoPLipase"/>
</dbReference>
<comment type="similarity">
    <text evidence="3 12">Belongs to the lysophospholipase family.</text>
</comment>
<gene>
    <name evidence="16" type="ORF">AAWM_04791</name>
</gene>
<name>A0A401KRI5_ASPAW</name>
<protein>
    <recommendedName>
        <fullName evidence="4 12">Lysophospholipase</fullName>
        <ecNumber evidence="4 12">3.1.1.5</ecNumber>
    </recommendedName>
</protein>
<comment type="subcellular location">
    <subcellularLocation>
        <location evidence="2">Membrane</location>
        <topology evidence="2">Multi-pass membrane protein</topology>
    </subcellularLocation>
</comment>
<evidence type="ECO:0000256" key="10">
    <source>
        <dbReference type="ARBA" id="ARBA00049531"/>
    </source>
</evidence>
<evidence type="ECO:0000256" key="11">
    <source>
        <dbReference type="PROSITE-ProRule" id="PRU00555"/>
    </source>
</evidence>
<dbReference type="Gene3D" id="1.20.1250.20">
    <property type="entry name" value="MFS general substrate transporter like domains"/>
    <property type="match status" value="1"/>
</dbReference>
<keyword evidence="9" id="KW-0325">Glycoprotein</keyword>
<feature type="transmembrane region" description="Helical" evidence="13">
    <location>
        <begin position="129"/>
        <end position="151"/>
    </location>
</feature>
<dbReference type="PANTHER" id="PTHR10728">
    <property type="entry name" value="CYTOSOLIC PHOSPHOLIPASE A2"/>
    <property type="match status" value="1"/>
</dbReference>
<feature type="domain" description="PLA2c" evidence="15">
    <location>
        <begin position="566"/>
        <end position="1129"/>
    </location>
</feature>
<feature type="domain" description="Major facilitator superfamily (MFS) profile" evidence="14">
    <location>
        <begin position="33"/>
        <end position="490"/>
    </location>
</feature>
<organism evidence="16 17">
    <name type="scientific">Aspergillus awamori</name>
    <name type="common">Black koji mold</name>
    <dbReference type="NCBI Taxonomy" id="105351"/>
    <lineage>
        <taxon>Eukaryota</taxon>
        <taxon>Fungi</taxon>
        <taxon>Dikarya</taxon>
        <taxon>Ascomycota</taxon>
        <taxon>Pezizomycotina</taxon>
        <taxon>Eurotiomycetes</taxon>
        <taxon>Eurotiomycetidae</taxon>
        <taxon>Eurotiales</taxon>
        <taxon>Aspergillaceae</taxon>
        <taxon>Aspergillus</taxon>
    </lineage>
</organism>
<dbReference type="GO" id="GO:0004623">
    <property type="term" value="F:phospholipase A2 activity"/>
    <property type="evidence" value="ECO:0007669"/>
    <property type="project" value="TreeGrafter"/>
</dbReference>
<evidence type="ECO:0000256" key="8">
    <source>
        <dbReference type="ARBA" id="ARBA00023098"/>
    </source>
</evidence>
<dbReference type="InterPro" id="IPR011701">
    <property type="entry name" value="MFS"/>
</dbReference>
<evidence type="ECO:0000256" key="4">
    <source>
        <dbReference type="ARBA" id="ARBA00013274"/>
    </source>
</evidence>
<keyword evidence="17" id="KW-1185">Reference proteome</keyword>
<sequence length="1157" mass="126666">MPTLSHRGLQLIPIPTDDPGDPLRWPSWLKLSVILSTSLANFVSNMGGAGLSVAVPVLMQQLQRSQAEVTQLLTLNFLFLGIGNIFWVPLAVKFGKRASIISSMLLQAGALVWCAVATGYDSLLGARCVLGFAAAAGESIVPEIVADIFFVHERATMMAIYVVLISGGSAVGPLIGGFMVQYASGTWRSFMWLCFALASFNIVLLVFLFPESTFKRPEPSQAGELQPVADHKETTSSFIENASAAAPEDYYTTHTPPFKGVLRPFHYNKDASFFKAVISPLKLLVHPSVCWGIFTYGISLSPQIIMIFNFSALLEAPPYFFRSEYVGLMEIAAIVGFLLACYGGGYLSDIVNRIIAQRSSSSSIRPEQRLISLIPGMAIGPAGCILLAFACGHKLHWAAIAVGFGMVSFGTVYTPNIALTYIVHLHQQDAANCLVSISLVKNLVAFTFLYVAVDWVEREGYVQVFMIMFMLNVLALLCAVPLYFLGRRKDLNVYNGMEGRARAQHIVWVRNDLLPSAGKSAFAATRNIPPGPKSLVAMLSLLISAAAATLASALELPQGYSPDPVSCPTNLSWIRPAVGLSRDEAQWVEGRKNVILGSLDAYLKRLNLDDFDTDEYISRLNNTSQTPIMGMAISGGGFGSAYTGTGLIRALDDRLPAANEQRTGGLLQSMTYLSGLSGGSWPAVSFPSYNFPTADEIVDYWEPEIDRFFTVTNTSAEAATGKAIFEQIATKYLAGFEVALSDYLGRGFAYEFIPGQSGGLNTTFSGIRNLSNFINHQMPMPIIHLASVEPEDAEYYDLLVPASNGTIFDLTPFEFGAWDGEVHAFTPTEWLGNQLSNGIPVNQSKCWKGFDRSSLVIGTSADAFNFWYLESVSNGTLGQFAKRSTTHESSLTKRLSQPANLNALVDAFQETFDLNLTQISYSKFPNPFTNLSLSTGNTHKSSTLNLVDGSETGQTIPLWGQIQPARNVDFIIAWDDSQDADPYSWNNGTNLYNTYLAANATGLPFPIIPSSRTMMNLNYTLHPQFFGCDATLTTTGDDRAPIVLYMANAPYSAYTNFSFWQTETSREQMGEIFVNSFDIVTQANGSWDGEWAECMGCAAVERSLARVGMERTRQCQQCFERYCWDGTLDERDPGVLDPTLVLDPGVKFGLWNATNPY</sequence>
<feature type="transmembrane region" description="Helical" evidence="13">
    <location>
        <begin position="33"/>
        <end position="59"/>
    </location>
</feature>
<dbReference type="Pfam" id="PF01735">
    <property type="entry name" value="PLA2_B"/>
    <property type="match status" value="1"/>
</dbReference>
<accession>A0A401KRI5</accession>
<feature type="transmembrane region" description="Helical" evidence="13">
    <location>
        <begin position="189"/>
        <end position="209"/>
    </location>
</feature>
<dbReference type="EC" id="3.1.1.5" evidence="4 12"/>
<evidence type="ECO:0000256" key="6">
    <source>
        <dbReference type="ARBA" id="ARBA00022801"/>
    </source>
</evidence>
<dbReference type="PROSITE" id="PS51210">
    <property type="entry name" value="PLA2C"/>
    <property type="match status" value="1"/>
</dbReference>
<evidence type="ECO:0000256" key="7">
    <source>
        <dbReference type="ARBA" id="ARBA00022963"/>
    </source>
</evidence>
<evidence type="ECO:0000256" key="13">
    <source>
        <dbReference type="SAM" id="Phobius"/>
    </source>
</evidence>
<keyword evidence="13" id="KW-0472">Membrane</keyword>
<feature type="transmembrane region" description="Helical" evidence="13">
    <location>
        <begin position="464"/>
        <end position="485"/>
    </location>
</feature>
<evidence type="ECO:0000259" key="14">
    <source>
        <dbReference type="PROSITE" id="PS50850"/>
    </source>
</evidence>
<feature type="transmembrane region" description="Helical" evidence="13">
    <location>
        <begin position="395"/>
        <end position="419"/>
    </location>
</feature>
<evidence type="ECO:0000256" key="9">
    <source>
        <dbReference type="ARBA" id="ARBA00023180"/>
    </source>
</evidence>
<dbReference type="Pfam" id="PF07690">
    <property type="entry name" value="MFS_1"/>
    <property type="match status" value="1"/>
</dbReference>
<comment type="function">
    <text evidence="1">Catalyzes the release of fatty acids from lysophospholipids.</text>
</comment>
<feature type="transmembrane region" description="Helical" evidence="13">
    <location>
        <begin position="289"/>
        <end position="313"/>
    </location>
</feature>
<feature type="transmembrane region" description="Helical" evidence="13">
    <location>
        <begin position="104"/>
        <end position="123"/>
    </location>
</feature>